<organism evidence="10 11">
    <name type="scientific">Henosepilachna vigintioctopunctata</name>
    <dbReference type="NCBI Taxonomy" id="420089"/>
    <lineage>
        <taxon>Eukaryota</taxon>
        <taxon>Metazoa</taxon>
        <taxon>Ecdysozoa</taxon>
        <taxon>Arthropoda</taxon>
        <taxon>Hexapoda</taxon>
        <taxon>Insecta</taxon>
        <taxon>Pterygota</taxon>
        <taxon>Neoptera</taxon>
        <taxon>Endopterygota</taxon>
        <taxon>Coleoptera</taxon>
        <taxon>Polyphaga</taxon>
        <taxon>Cucujiformia</taxon>
        <taxon>Coccinelloidea</taxon>
        <taxon>Coccinellidae</taxon>
        <taxon>Epilachninae</taxon>
        <taxon>Epilachnini</taxon>
        <taxon>Henosepilachna</taxon>
    </lineage>
</organism>
<name>A0AAW1UH33_9CUCU</name>
<dbReference type="InterPro" id="IPR000668">
    <property type="entry name" value="Peptidase_C1A_C"/>
</dbReference>
<feature type="signal peptide" evidence="7">
    <location>
        <begin position="1"/>
        <end position="17"/>
    </location>
</feature>
<dbReference type="PANTHER" id="PTHR12411">
    <property type="entry name" value="CYSTEINE PROTEASE FAMILY C1-RELATED"/>
    <property type="match status" value="1"/>
</dbReference>
<evidence type="ECO:0000256" key="1">
    <source>
        <dbReference type="ARBA" id="ARBA00008455"/>
    </source>
</evidence>
<keyword evidence="11" id="KW-1185">Reference proteome</keyword>
<feature type="domain" description="Peptidase C1A papain C-terminal" evidence="8">
    <location>
        <begin position="116"/>
        <end position="328"/>
    </location>
</feature>
<evidence type="ECO:0000256" key="2">
    <source>
        <dbReference type="ARBA" id="ARBA00022670"/>
    </source>
</evidence>
<dbReference type="InterPro" id="IPR000169">
    <property type="entry name" value="Pept_cys_AS"/>
</dbReference>
<feature type="chain" id="PRO_5043755066" evidence="7">
    <location>
        <begin position="18"/>
        <end position="329"/>
    </location>
</feature>
<protein>
    <submittedName>
        <fullName evidence="10">Uncharacterized protein</fullName>
    </submittedName>
</protein>
<reference evidence="10 11" key="1">
    <citation type="submission" date="2023-03" db="EMBL/GenBank/DDBJ databases">
        <title>Genome insight into feeding habits of ladybird beetles.</title>
        <authorList>
            <person name="Li H.-S."/>
            <person name="Huang Y.-H."/>
            <person name="Pang H."/>
        </authorList>
    </citation>
    <scope>NUCLEOTIDE SEQUENCE [LARGE SCALE GENOMIC DNA]</scope>
    <source>
        <strain evidence="10">SYSU_2023b</strain>
        <tissue evidence="10">Whole body</tissue>
    </source>
</reference>
<evidence type="ECO:0000259" key="9">
    <source>
        <dbReference type="SMART" id="SM00848"/>
    </source>
</evidence>
<dbReference type="SUPFAM" id="SSF54001">
    <property type="entry name" value="Cysteine proteinases"/>
    <property type="match status" value="1"/>
</dbReference>
<keyword evidence="4" id="KW-0788">Thiol protease</keyword>
<dbReference type="InterPro" id="IPR025660">
    <property type="entry name" value="Pept_his_AS"/>
</dbReference>
<comment type="similarity">
    <text evidence="1">Belongs to the peptidase C1 family.</text>
</comment>
<evidence type="ECO:0000256" key="6">
    <source>
        <dbReference type="ARBA" id="ARBA00023157"/>
    </source>
</evidence>
<dbReference type="PROSITE" id="PS00639">
    <property type="entry name" value="THIOL_PROTEASE_HIS"/>
    <property type="match status" value="1"/>
</dbReference>
<dbReference type="Pfam" id="PF00112">
    <property type="entry name" value="Peptidase_C1"/>
    <property type="match status" value="1"/>
</dbReference>
<keyword evidence="5" id="KW-0865">Zymogen</keyword>
<dbReference type="SMART" id="SM00645">
    <property type="entry name" value="Pept_C1"/>
    <property type="match status" value="1"/>
</dbReference>
<dbReference type="Gene3D" id="3.90.70.10">
    <property type="entry name" value="Cysteine proteinases"/>
    <property type="match status" value="1"/>
</dbReference>
<proteinExistence type="inferred from homology"/>
<dbReference type="AlphaFoldDB" id="A0AAW1UH33"/>
<dbReference type="InterPro" id="IPR013128">
    <property type="entry name" value="Peptidase_C1A"/>
</dbReference>
<dbReference type="Pfam" id="PF08246">
    <property type="entry name" value="Inhibitor_I29"/>
    <property type="match status" value="1"/>
</dbReference>
<evidence type="ECO:0000256" key="5">
    <source>
        <dbReference type="ARBA" id="ARBA00023145"/>
    </source>
</evidence>
<dbReference type="GO" id="GO:0008234">
    <property type="term" value="F:cysteine-type peptidase activity"/>
    <property type="evidence" value="ECO:0007669"/>
    <property type="project" value="UniProtKB-KW"/>
</dbReference>
<evidence type="ECO:0000256" key="3">
    <source>
        <dbReference type="ARBA" id="ARBA00022801"/>
    </source>
</evidence>
<evidence type="ECO:0000259" key="8">
    <source>
        <dbReference type="SMART" id="SM00645"/>
    </source>
</evidence>
<dbReference type="SMART" id="SM00848">
    <property type="entry name" value="Inhibitor_I29"/>
    <property type="match status" value="1"/>
</dbReference>
<sequence>MQVVFAFLAVFLVSANAMEDKDVLELWTKFQEDFGKSYRSPLEARKRFAIFQDNLNFIEAHNQLFESGQSTFSMGINQFADWSRSEFSSYVNQGLVKERQTLRNGKVFVPSENFVEPDSVDWRNKGVVTPVKDQQACGACWAFSTTGSLEGQYALKTGELVSLSEQNLVDCSKNNYNVGCNGGFTTSAFEYVKIHGINSEEDYPYENSEGKCRADDQKTITKIVDYVHIPVGNEKALVEAITTIGPVSVAVDASDDFGFYANGIFDGNCTTTELNHEILAVGFGSENGKQFYIVKNSWGNSWGEQGYIRLPRNSNNKCGVTTDSSFPII</sequence>
<gene>
    <name evidence="10" type="ORF">WA026_006582</name>
</gene>
<keyword evidence="7" id="KW-0732">Signal</keyword>
<dbReference type="InterPro" id="IPR038765">
    <property type="entry name" value="Papain-like_cys_pep_sf"/>
</dbReference>
<feature type="domain" description="Cathepsin propeptide inhibitor" evidence="9">
    <location>
        <begin position="27"/>
        <end position="87"/>
    </location>
</feature>
<evidence type="ECO:0000256" key="7">
    <source>
        <dbReference type="SAM" id="SignalP"/>
    </source>
</evidence>
<evidence type="ECO:0000256" key="4">
    <source>
        <dbReference type="ARBA" id="ARBA00022807"/>
    </source>
</evidence>
<keyword evidence="3" id="KW-0378">Hydrolase</keyword>
<comment type="caution">
    <text evidence="10">The sequence shown here is derived from an EMBL/GenBank/DDBJ whole genome shotgun (WGS) entry which is preliminary data.</text>
</comment>
<accession>A0AAW1UH33</accession>
<dbReference type="EMBL" id="JARQZJ010000062">
    <property type="protein sequence ID" value="KAK9879512.1"/>
    <property type="molecule type" value="Genomic_DNA"/>
</dbReference>
<evidence type="ECO:0000313" key="10">
    <source>
        <dbReference type="EMBL" id="KAK9879512.1"/>
    </source>
</evidence>
<dbReference type="PROSITE" id="PS00139">
    <property type="entry name" value="THIOL_PROTEASE_CYS"/>
    <property type="match status" value="1"/>
</dbReference>
<dbReference type="Proteomes" id="UP001431783">
    <property type="component" value="Unassembled WGS sequence"/>
</dbReference>
<keyword evidence="6" id="KW-1015">Disulfide bond</keyword>
<dbReference type="CDD" id="cd02248">
    <property type="entry name" value="Peptidase_C1A"/>
    <property type="match status" value="1"/>
</dbReference>
<dbReference type="InterPro" id="IPR039417">
    <property type="entry name" value="Peptidase_C1A_papain-like"/>
</dbReference>
<dbReference type="GO" id="GO:0006508">
    <property type="term" value="P:proteolysis"/>
    <property type="evidence" value="ECO:0007669"/>
    <property type="project" value="UniProtKB-KW"/>
</dbReference>
<evidence type="ECO:0000313" key="11">
    <source>
        <dbReference type="Proteomes" id="UP001431783"/>
    </source>
</evidence>
<dbReference type="PRINTS" id="PR00705">
    <property type="entry name" value="PAPAIN"/>
</dbReference>
<keyword evidence="2" id="KW-0645">Protease</keyword>
<dbReference type="InterPro" id="IPR013201">
    <property type="entry name" value="Prot_inhib_I29"/>
</dbReference>
<dbReference type="FunFam" id="3.90.70.10:FF:000006">
    <property type="entry name" value="Cathepsin S"/>
    <property type="match status" value="1"/>
</dbReference>